<evidence type="ECO:0000256" key="8">
    <source>
        <dbReference type="RuleBase" id="RU004328"/>
    </source>
</evidence>
<feature type="chain" id="PRO_5043371045" evidence="9">
    <location>
        <begin position="31"/>
        <end position="234"/>
    </location>
</feature>
<comment type="similarity">
    <text evidence="1 8">Belongs to the RNase T2 family.</text>
</comment>
<feature type="active site" evidence="7">
    <location>
        <position position="128"/>
    </location>
</feature>
<evidence type="ECO:0000313" key="11">
    <source>
        <dbReference type="Proteomes" id="UP001497516"/>
    </source>
</evidence>
<evidence type="ECO:0000256" key="6">
    <source>
        <dbReference type="ARBA" id="ARBA00023239"/>
    </source>
</evidence>
<evidence type="ECO:0000256" key="4">
    <source>
        <dbReference type="ARBA" id="ARBA00022801"/>
    </source>
</evidence>
<organism evidence="10 11">
    <name type="scientific">Linum trigynum</name>
    <dbReference type="NCBI Taxonomy" id="586398"/>
    <lineage>
        <taxon>Eukaryota</taxon>
        <taxon>Viridiplantae</taxon>
        <taxon>Streptophyta</taxon>
        <taxon>Embryophyta</taxon>
        <taxon>Tracheophyta</taxon>
        <taxon>Spermatophyta</taxon>
        <taxon>Magnoliopsida</taxon>
        <taxon>eudicotyledons</taxon>
        <taxon>Gunneridae</taxon>
        <taxon>Pentapetalae</taxon>
        <taxon>rosids</taxon>
        <taxon>fabids</taxon>
        <taxon>Malpighiales</taxon>
        <taxon>Linaceae</taxon>
        <taxon>Linum</taxon>
    </lineage>
</organism>
<proteinExistence type="inferred from homology"/>
<name>A0AAV2ET16_9ROSI</name>
<keyword evidence="3" id="KW-0255">Endonuclease</keyword>
<keyword evidence="9" id="KW-0732">Signal</keyword>
<dbReference type="InterPro" id="IPR033697">
    <property type="entry name" value="Ribonuclease_T2_eukaryotic"/>
</dbReference>
<dbReference type="InterPro" id="IPR033130">
    <property type="entry name" value="RNase_T2_His_AS_2"/>
</dbReference>
<dbReference type="Gene3D" id="3.90.730.10">
    <property type="entry name" value="Ribonuclease T2-like"/>
    <property type="match status" value="1"/>
</dbReference>
<reference evidence="10 11" key="1">
    <citation type="submission" date="2024-04" db="EMBL/GenBank/DDBJ databases">
        <authorList>
            <person name="Fracassetti M."/>
        </authorList>
    </citation>
    <scope>NUCLEOTIDE SEQUENCE [LARGE SCALE GENOMIC DNA]</scope>
</reference>
<dbReference type="InterPro" id="IPR001568">
    <property type="entry name" value="RNase_T2-like"/>
</dbReference>
<dbReference type="Pfam" id="PF00445">
    <property type="entry name" value="Ribonuclease_T2"/>
    <property type="match status" value="1"/>
</dbReference>
<evidence type="ECO:0000256" key="5">
    <source>
        <dbReference type="ARBA" id="ARBA00023157"/>
    </source>
</evidence>
<evidence type="ECO:0000256" key="1">
    <source>
        <dbReference type="ARBA" id="ARBA00007469"/>
    </source>
</evidence>
<keyword evidence="11" id="KW-1185">Reference proteome</keyword>
<dbReference type="PROSITE" id="PS51257">
    <property type="entry name" value="PROKAR_LIPOPROTEIN"/>
    <property type="match status" value="1"/>
</dbReference>
<feature type="signal peptide" evidence="9">
    <location>
        <begin position="1"/>
        <end position="30"/>
    </location>
</feature>
<sequence>MRSMKVNGIAVATAVVACSWLSFLAPTSNAQNFDFFYLVMQWPPAFCNQPGARCKPRIPRTFTIHGMWPQTNSGGSPQDCPGAVPDVRRSGQVDEATLGLMDRQWPNLKRVRRGNGNSQFWTYEWNKHGTCSGWSLQRYFRATVDRASGVDLLRELRSNGIQPDNQLYARNRFGNALGRYSAVISCNNVRRRRTISKQIHEIWLCVHKDGSRIFPCARGTRFRNCGGGAIVFSS</sequence>
<protein>
    <submittedName>
        <fullName evidence="10">Uncharacterized protein</fullName>
    </submittedName>
</protein>
<dbReference type="PROSITE" id="PS00531">
    <property type="entry name" value="RNASE_T2_2"/>
    <property type="match status" value="1"/>
</dbReference>
<evidence type="ECO:0000256" key="2">
    <source>
        <dbReference type="ARBA" id="ARBA00022722"/>
    </source>
</evidence>
<dbReference type="PANTHER" id="PTHR11240">
    <property type="entry name" value="RIBONUCLEASE T2"/>
    <property type="match status" value="1"/>
</dbReference>
<dbReference type="PANTHER" id="PTHR11240:SF75">
    <property type="entry name" value="RIBONUCLEASE 3"/>
    <property type="match status" value="1"/>
</dbReference>
<feature type="active site" evidence="7">
    <location>
        <position position="124"/>
    </location>
</feature>
<dbReference type="AlphaFoldDB" id="A0AAV2ET16"/>
<keyword evidence="2" id="KW-0540">Nuclease</keyword>
<keyword evidence="4" id="KW-0378">Hydrolase</keyword>
<dbReference type="EMBL" id="OZ034818">
    <property type="protein sequence ID" value="CAL1389051.1"/>
    <property type="molecule type" value="Genomic_DNA"/>
</dbReference>
<evidence type="ECO:0000313" key="10">
    <source>
        <dbReference type="EMBL" id="CAL1389051.1"/>
    </source>
</evidence>
<dbReference type="GO" id="GO:0016787">
    <property type="term" value="F:hydrolase activity"/>
    <property type="evidence" value="ECO:0007669"/>
    <property type="project" value="UniProtKB-KW"/>
</dbReference>
<gene>
    <name evidence="10" type="ORF">LTRI10_LOCUS29939</name>
</gene>
<dbReference type="GO" id="GO:0033897">
    <property type="term" value="F:ribonuclease T2 activity"/>
    <property type="evidence" value="ECO:0007669"/>
    <property type="project" value="InterPro"/>
</dbReference>
<evidence type="ECO:0000256" key="9">
    <source>
        <dbReference type="SAM" id="SignalP"/>
    </source>
</evidence>
<dbReference type="GO" id="GO:0005576">
    <property type="term" value="C:extracellular region"/>
    <property type="evidence" value="ECO:0007669"/>
    <property type="project" value="TreeGrafter"/>
</dbReference>
<dbReference type="InterPro" id="IPR036430">
    <property type="entry name" value="RNase_T2-like_sf"/>
</dbReference>
<evidence type="ECO:0000256" key="3">
    <source>
        <dbReference type="ARBA" id="ARBA00022759"/>
    </source>
</evidence>
<dbReference type="Proteomes" id="UP001497516">
    <property type="component" value="Chromosome 5"/>
</dbReference>
<keyword evidence="5" id="KW-1015">Disulfide bond</keyword>
<accession>A0AAV2ET16</accession>
<dbReference type="CDD" id="cd01061">
    <property type="entry name" value="RNase_T2_euk"/>
    <property type="match status" value="1"/>
</dbReference>
<dbReference type="SUPFAM" id="SSF55895">
    <property type="entry name" value="Ribonuclease Rh-like"/>
    <property type="match status" value="1"/>
</dbReference>
<feature type="active site" evidence="7">
    <location>
        <position position="65"/>
    </location>
</feature>
<dbReference type="GO" id="GO:0003723">
    <property type="term" value="F:RNA binding"/>
    <property type="evidence" value="ECO:0007669"/>
    <property type="project" value="InterPro"/>
</dbReference>
<dbReference type="GO" id="GO:0006401">
    <property type="term" value="P:RNA catabolic process"/>
    <property type="evidence" value="ECO:0007669"/>
    <property type="project" value="TreeGrafter"/>
</dbReference>
<keyword evidence="6" id="KW-0456">Lyase</keyword>
<evidence type="ECO:0000256" key="7">
    <source>
        <dbReference type="PIRSR" id="PIRSR633697-1"/>
    </source>
</evidence>